<dbReference type="VEuPathDB" id="FungiDB:MYCFIDRAFT_173603"/>
<sequence length="76" mass="8058">MTLIDRSPKMTTMVTTKSSLNIILGSIGETSGHKSDGNCGKSVHNARTCQNDEEEPSESGKSKMSRGSLVGGDENE</sequence>
<dbReference type="HOGENOM" id="CLU_2655551_0_0_1"/>
<dbReference type="GeneID" id="19333024"/>
<gene>
    <name evidence="2" type="ORF">MYCFIDRAFT_173603</name>
</gene>
<dbReference type="AlphaFoldDB" id="M3B5M6"/>
<name>M3B5M6_PSEFD</name>
<evidence type="ECO:0000256" key="1">
    <source>
        <dbReference type="SAM" id="MobiDB-lite"/>
    </source>
</evidence>
<dbReference type="RefSeq" id="XP_007925277.1">
    <property type="nucleotide sequence ID" value="XM_007927086.1"/>
</dbReference>
<dbReference type="KEGG" id="pfj:MYCFIDRAFT_173603"/>
<dbReference type="EMBL" id="KB446557">
    <property type="protein sequence ID" value="EME84653.1"/>
    <property type="molecule type" value="Genomic_DNA"/>
</dbReference>
<protein>
    <submittedName>
        <fullName evidence="2">Uncharacterized protein</fullName>
    </submittedName>
</protein>
<accession>M3B5M6</accession>
<reference evidence="2 3" key="1">
    <citation type="journal article" date="2012" name="PLoS Pathog.">
        <title>Diverse lifestyles and strategies of plant pathogenesis encoded in the genomes of eighteen Dothideomycetes fungi.</title>
        <authorList>
            <person name="Ohm R.A."/>
            <person name="Feau N."/>
            <person name="Henrissat B."/>
            <person name="Schoch C.L."/>
            <person name="Horwitz B.A."/>
            <person name="Barry K.W."/>
            <person name="Condon B.J."/>
            <person name="Copeland A.C."/>
            <person name="Dhillon B."/>
            <person name="Glaser F."/>
            <person name="Hesse C.N."/>
            <person name="Kosti I."/>
            <person name="LaButti K."/>
            <person name="Lindquist E.A."/>
            <person name="Lucas S."/>
            <person name="Salamov A.A."/>
            <person name="Bradshaw R.E."/>
            <person name="Ciuffetti L."/>
            <person name="Hamelin R.C."/>
            <person name="Kema G.H.J."/>
            <person name="Lawrence C."/>
            <person name="Scott J.A."/>
            <person name="Spatafora J.W."/>
            <person name="Turgeon B.G."/>
            <person name="de Wit P.J.G.M."/>
            <person name="Zhong S."/>
            <person name="Goodwin S.B."/>
            <person name="Grigoriev I.V."/>
        </authorList>
    </citation>
    <scope>NUCLEOTIDE SEQUENCE [LARGE SCALE GENOMIC DNA]</scope>
    <source>
        <strain evidence="2 3">CIRAD86</strain>
    </source>
</reference>
<evidence type="ECO:0000313" key="3">
    <source>
        <dbReference type="Proteomes" id="UP000016932"/>
    </source>
</evidence>
<feature type="region of interest" description="Disordered" evidence="1">
    <location>
        <begin position="27"/>
        <end position="76"/>
    </location>
</feature>
<organism evidence="2 3">
    <name type="scientific">Pseudocercospora fijiensis (strain CIRAD86)</name>
    <name type="common">Black leaf streak disease fungus</name>
    <name type="synonym">Mycosphaerella fijiensis</name>
    <dbReference type="NCBI Taxonomy" id="383855"/>
    <lineage>
        <taxon>Eukaryota</taxon>
        <taxon>Fungi</taxon>
        <taxon>Dikarya</taxon>
        <taxon>Ascomycota</taxon>
        <taxon>Pezizomycotina</taxon>
        <taxon>Dothideomycetes</taxon>
        <taxon>Dothideomycetidae</taxon>
        <taxon>Mycosphaerellales</taxon>
        <taxon>Mycosphaerellaceae</taxon>
        <taxon>Pseudocercospora</taxon>
    </lineage>
</organism>
<evidence type="ECO:0000313" key="2">
    <source>
        <dbReference type="EMBL" id="EME84653.1"/>
    </source>
</evidence>
<proteinExistence type="predicted"/>
<keyword evidence="3" id="KW-1185">Reference proteome</keyword>
<dbReference type="Proteomes" id="UP000016932">
    <property type="component" value="Unassembled WGS sequence"/>
</dbReference>